<accession>C4J7I6</accession>
<organism evidence="1">
    <name type="scientific">Zea mays</name>
    <name type="common">Maize</name>
    <dbReference type="NCBI Taxonomy" id="4577"/>
    <lineage>
        <taxon>Eukaryota</taxon>
        <taxon>Viridiplantae</taxon>
        <taxon>Streptophyta</taxon>
        <taxon>Embryophyta</taxon>
        <taxon>Tracheophyta</taxon>
        <taxon>Spermatophyta</taxon>
        <taxon>Magnoliopsida</taxon>
        <taxon>Liliopsida</taxon>
        <taxon>Poales</taxon>
        <taxon>Poaceae</taxon>
        <taxon>PACMAD clade</taxon>
        <taxon>Panicoideae</taxon>
        <taxon>Andropogonodae</taxon>
        <taxon>Andropogoneae</taxon>
        <taxon>Tripsacinae</taxon>
        <taxon>Zea</taxon>
    </lineage>
</organism>
<protein>
    <submittedName>
        <fullName evidence="1">Uncharacterized protein</fullName>
    </submittedName>
</protein>
<reference evidence="1" key="1">
    <citation type="journal article" date="2009" name="PLoS Genet.">
        <title>Sequencing, mapping, and analysis of 27,455 maize full-length cDNAs.</title>
        <authorList>
            <person name="Soderlund C."/>
            <person name="Descour A."/>
            <person name="Kudrna D."/>
            <person name="Bomhoff M."/>
            <person name="Boyd L."/>
            <person name="Currie J."/>
            <person name="Angelova A."/>
            <person name="Collura K."/>
            <person name="Wissotski M."/>
            <person name="Ashley E."/>
            <person name="Morrow D."/>
            <person name="Fernandes J."/>
            <person name="Walbot V."/>
            <person name="Yu Y."/>
        </authorList>
    </citation>
    <scope>NUCLEOTIDE SEQUENCE</scope>
    <source>
        <strain evidence="1">B73</strain>
    </source>
</reference>
<name>C4J7I6_MAIZE</name>
<dbReference type="EMBL" id="BT086783">
    <property type="protein sequence ID" value="ACR37136.1"/>
    <property type="molecule type" value="mRNA"/>
</dbReference>
<sequence length="58" mass="6699">MKHDLKHLVIDTYKNALLNYRLIIIGITKGTATMKLPLPIQRHFLQQVVPCAGRWSQD</sequence>
<reference evidence="1" key="2">
    <citation type="submission" date="2012-06" db="EMBL/GenBank/DDBJ databases">
        <authorList>
            <person name="Yu Y."/>
            <person name="Currie J."/>
            <person name="Lomeli R."/>
            <person name="Angelova A."/>
            <person name="Collura K."/>
            <person name="Wissotski M."/>
            <person name="Campos D."/>
            <person name="Kudrna D."/>
            <person name="Golser W."/>
            <person name="Ashely E."/>
            <person name="Descour A."/>
            <person name="Fernandes J."/>
            <person name="Soderlund C."/>
            <person name="Walbot V."/>
        </authorList>
    </citation>
    <scope>NUCLEOTIDE SEQUENCE</scope>
    <source>
        <strain evidence="1">B73</strain>
    </source>
</reference>
<evidence type="ECO:0000313" key="1">
    <source>
        <dbReference type="EMBL" id="ACR37136.1"/>
    </source>
</evidence>
<dbReference type="AlphaFoldDB" id="C4J7I6"/>
<proteinExistence type="evidence at transcript level"/>